<dbReference type="InterPro" id="IPR050515">
    <property type="entry name" value="Beta-lactam/transpept"/>
</dbReference>
<dbReference type="RefSeq" id="WP_011824739.1">
    <property type="nucleotide sequence ID" value="NC_008820.1"/>
</dbReference>
<keyword evidence="8" id="KW-0378">Hydrolase</keyword>
<dbReference type="Gene3D" id="3.30.1390.30">
    <property type="entry name" value="Penicillin-binding protein 2a, domain 3"/>
    <property type="match status" value="1"/>
</dbReference>
<evidence type="ECO:0000313" key="18">
    <source>
        <dbReference type="Proteomes" id="UP000002274"/>
    </source>
</evidence>
<evidence type="ECO:0000259" key="16">
    <source>
        <dbReference type="Pfam" id="PF03717"/>
    </source>
</evidence>
<keyword evidence="10" id="KW-0573">Peptidoglycan synthesis</keyword>
<dbReference type="SUPFAM" id="SSF56601">
    <property type="entry name" value="beta-lactamase/transpeptidase-like"/>
    <property type="match status" value="1"/>
</dbReference>
<dbReference type="InterPro" id="IPR005311">
    <property type="entry name" value="PBP_dimer"/>
</dbReference>
<dbReference type="PANTHER" id="PTHR30627">
    <property type="entry name" value="PEPTIDOGLYCAN D,D-TRANSPEPTIDASE"/>
    <property type="match status" value="1"/>
</dbReference>
<protein>
    <submittedName>
        <fullName evidence="17">Putative penicillin-binding protein</fullName>
    </submittedName>
</protein>
<comment type="subcellular location">
    <subcellularLocation>
        <location evidence="2">Cell membrane</location>
    </subcellularLocation>
    <subcellularLocation>
        <location evidence="1">Membrane</location>
        <topology evidence="1">Single-pass membrane protein</topology>
    </subcellularLocation>
</comment>
<dbReference type="Pfam" id="PF03717">
    <property type="entry name" value="PBP_dimer"/>
    <property type="match status" value="1"/>
</dbReference>
<dbReference type="SUPFAM" id="SSF56519">
    <property type="entry name" value="Penicillin binding protein dimerisation domain"/>
    <property type="match status" value="1"/>
</dbReference>
<dbReference type="KEGG" id="pmf:P9303_00491"/>
<evidence type="ECO:0000256" key="6">
    <source>
        <dbReference type="ARBA" id="ARBA00022670"/>
    </source>
</evidence>
<evidence type="ECO:0000256" key="1">
    <source>
        <dbReference type="ARBA" id="ARBA00004167"/>
    </source>
</evidence>
<proteinExistence type="inferred from homology"/>
<evidence type="ECO:0000256" key="11">
    <source>
        <dbReference type="ARBA" id="ARBA00022989"/>
    </source>
</evidence>
<keyword evidence="9" id="KW-0133">Cell shape</keyword>
<evidence type="ECO:0000256" key="4">
    <source>
        <dbReference type="ARBA" id="ARBA00022475"/>
    </source>
</evidence>
<evidence type="ECO:0000256" key="13">
    <source>
        <dbReference type="ARBA" id="ARBA00023316"/>
    </source>
</evidence>
<dbReference type="GO" id="GO:0071555">
    <property type="term" value="P:cell wall organization"/>
    <property type="evidence" value="ECO:0007669"/>
    <property type="project" value="UniProtKB-KW"/>
</dbReference>
<accession>A2C5P6</accession>
<dbReference type="Gene3D" id="3.90.1310.10">
    <property type="entry name" value="Penicillin-binding protein 2a (Domain 2)"/>
    <property type="match status" value="1"/>
</dbReference>
<evidence type="ECO:0000256" key="2">
    <source>
        <dbReference type="ARBA" id="ARBA00004236"/>
    </source>
</evidence>
<dbReference type="Pfam" id="PF00905">
    <property type="entry name" value="Transpeptidase"/>
    <property type="match status" value="1"/>
</dbReference>
<dbReference type="GO" id="GO:0008360">
    <property type="term" value="P:regulation of cell shape"/>
    <property type="evidence" value="ECO:0007669"/>
    <property type="project" value="UniProtKB-KW"/>
</dbReference>
<name>A2C5P6_PROM3</name>
<evidence type="ECO:0000256" key="3">
    <source>
        <dbReference type="ARBA" id="ARBA00007171"/>
    </source>
</evidence>
<feature type="domain" description="Penicillin-binding protein dimerisation" evidence="16">
    <location>
        <begin position="65"/>
        <end position="234"/>
    </location>
</feature>
<evidence type="ECO:0000256" key="12">
    <source>
        <dbReference type="ARBA" id="ARBA00023136"/>
    </source>
</evidence>
<evidence type="ECO:0000256" key="7">
    <source>
        <dbReference type="ARBA" id="ARBA00022692"/>
    </source>
</evidence>
<dbReference type="InterPro" id="IPR017790">
    <property type="entry name" value="Penicillin-binding_protein_2"/>
</dbReference>
<evidence type="ECO:0000256" key="10">
    <source>
        <dbReference type="ARBA" id="ARBA00022984"/>
    </source>
</evidence>
<gene>
    <name evidence="17" type="ordered locus">P9303_00491</name>
</gene>
<comment type="similarity">
    <text evidence="3">Belongs to the transpeptidase family.</text>
</comment>
<dbReference type="GO" id="GO:0009252">
    <property type="term" value="P:peptidoglycan biosynthetic process"/>
    <property type="evidence" value="ECO:0007669"/>
    <property type="project" value="UniProtKB-KW"/>
</dbReference>
<sequence>MSGSRPLGRANQRHSGLGQQPKVLLALVLLFCGAMVARLTWLQLLEGARYRELADENRIRLVPRSPIRGRLLDRQGRVLASSKLSYNLYLQPRLLSDGNWPGLRDSLSQLLNLPKQDLDQRRRQGVGTDGYRITLATDLKPEQVLRFREQARSFEAAQVDVDVLRHYPYGTLAAHVLGYTQPITEKEFKTLADQGYEIRDRIGRIGVEAAYEPHLRGKWGGQMLEVNAMGEVQRSLGDKPSQAGKDLLLTLDLDLQLAAEKALEDKPGGAVVALDPRNGAIRAMASRPAFDPNFFSKLFTTQKEYDKLFASSSKPLLSRAMNAYDPGSTWKPVTSMAGMESGKFLPDVRLKTAACITYGGHCFPDHNGVGFGTIGYEDALRFSSNTFFYQVGVGVGSKALYEAAIKLGFDARTGIEIGYEESKGLVGHQAWAAKGRGWAEAGTTPWIPEDMASASIGQSVVQITPLQLARAYAVFANGGFLVTPHLADGAIDWTSSLRRIKVDIKPSTLATIRRGLRKVVQDGTGSGLNLPNFPQVAGKTGTAEDSTGGSDHAWFACFAPYQSAEIVVVAFAQNTPGGGSVHALPMARQVLQAWNRTRSS</sequence>
<organism evidence="17 18">
    <name type="scientific">Prochlorococcus marinus (strain MIT 9303)</name>
    <dbReference type="NCBI Taxonomy" id="59922"/>
    <lineage>
        <taxon>Bacteria</taxon>
        <taxon>Bacillati</taxon>
        <taxon>Cyanobacteriota</taxon>
        <taxon>Cyanophyceae</taxon>
        <taxon>Synechococcales</taxon>
        <taxon>Prochlorococcaceae</taxon>
        <taxon>Prochlorococcus</taxon>
    </lineage>
</organism>
<dbReference type="STRING" id="59922.P9303_00491"/>
<dbReference type="Gene3D" id="3.40.710.10">
    <property type="entry name" value="DD-peptidase/beta-lactamase superfamily"/>
    <property type="match status" value="1"/>
</dbReference>
<evidence type="ECO:0000256" key="5">
    <source>
        <dbReference type="ARBA" id="ARBA00022519"/>
    </source>
</evidence>
<dbReference type="InterPro" id="IPR001460">
    <property type="entry name" value="PCN-bd_Tpept"/>
</dbReference>
<dbReference type="GO" id="GO:0071972">
    <property type="term" value="F:peptidoglycan L,D-transpeptidase activity"/>
    <property type="evidence" value="ECO:0007669"/>
    <property type="project" value="TreeGrafter"/>
</dbReference>
<keyword evidence="12 14" id="KW-0472">Membrane</keyword>
<dbReference type="InterPro" id="IPR036138">
    <property type="entry name" value="PBP_dimer_sf"/>
</dbReference>
<dbReference type="EMBL" id="CP000554">
    <property type="protein sequence ID" value="ABM76806.1"/>
    <property type="molecule type" value="Genomic_DNA"/>
</dbReference>
<reference evidence="17 18" key="1">
    <citation type="journal article" date="2007" name="PLoS Genet.">
        <title>Patterns and implications of gene gain and loss in the evolution of Prochlorococcus.</title>
        <authorList>
            <person name="Kettler G.C."/>
            <person name="Martiny A.C."/>
            <person name="Huang K."/>
            <person name="Zucker J."/>
            <person name="Coleman M.L."/>
            <person name="Rodrigue S."/>
            <person name="Chen F."/>
            <person name="Lapidus A."/>
            <person name="Ferriera S."/>
            <person name="Johnson J."/>
            <person name="Steglich C."/>
            <person name="Church G.M."/>
            <person name="Richardson P."/>
            <person name="Chisholm S.W."/>
        </authorList>
    </citation>
    <scope>NUCLEOTIDE SEQUENCE [LARGE SCALE GENOMIC DNA]</scope>
    <source>
        <strain evidence="17 18">MIT 9303</strain>
    </source>
</reference>
<dbReference type="InterPro" id="IPR012338">
    <property type="entry name" value="Beta-lactam/transpept-like"/>
</dbReference>
<dbReference type="GO" id="GO:0008658">
    <property type="term" value="F:penicillin binding"/>
    <property type="evidence" value="ECO:0007669"/>
    <property type="project" value="InterPro"/>
</dbReference>
<dbReference type="BioCyc" id="PMAR59922:G1G80-52-MONOMER"/>
<keyword evidence="11 14" id="KW-1133">Transmembrane helix</keyword>
<dbReference type="Proteomes" id="UP000002274">
    <property type="component" value="Chromosome"/>
</dbReference>
<dbReference type="GO" id="GO:0005886">
    <property type="term" value="C:plasma membrane"/>
    <property type="evidence" value="ECO:0007669"/>
    <property type="project" value="UniProtKB-SubCell"/>
</dbReference>
<keyword evidence="5" id="KW-0997">Cell inner membrane</keyword>
<keyword evidence="7 14" id="KW-0812">Transmembrane</keyword>
<dbReference type="NCBIfam" id="TIGR03423">
    <property type="entry name" value="pbp2_mrdA"/>
    <property type="match status" value="1"/>
</dbReference>
<keyword evidence="6" id="KW-0645">Protease</keyword>
<feature type="transmembrane region" description="Helical" evidence="14">
    <location>
        <begin position="21"/>
        <end position="41"/>
    </location>
</feature>
<dbReference type="AlphaFoldDB" id="A2C5P6"/>
<dbReference type="GO" id="GO:0009002">
    <property type="term" value="F:serine-type D-Ala-D-Ala carboxypeptidase activity"/>
    <property type="evidence" value="ECO:0007669"/>
    <property type="project" value="InterPro"/>
</dbReference>
<feature type="domain" description="Penicillin-binding protein transpeptidase" evidence="15">
    <location>
        <begin position="269"/>
        <end position="591"/>
    </location>
</feature>
<keyword evidence="13" id="KW-0961">Cell wall biogenesis/degradation</keyword>
<dbReference type="GO" id="GO:0006508">
    <property type="term" value="P:proteolysis"/>
    <property type="evidence" value="ECO:0007669"/>
    <property type="project" value="UniProtKB-KW"/>
</dbReference>
<dbReference type="PANTHER" id="PTHR30627:SF2">
    <property type="entry name" value="PEPTIDOGLYCAN D,D-TRANSPEPTIDASE MRDA"/>
    <property type="match status" value="1"/>
</dbReference>
<keyword evidence="4" id="KW-1003">Cell membrane</keyword>
<evidence type="ECO:0000256" key="9">
    <source>
        <dbReference type="ARBA" id="ARBA00022960"/>
    </source>
</evidence>
<evidence type="ECO:0000313" key="17">
    <source>
        <dbReference type="EMBL" id="ABM76806.1"/>
    </source>
</evidence>
<evidence type="ECO:0000259" key="15">
    <source>
        <dbReference type="Pfam" id="PF00905"/>
    </source>
</evidence>
<dbReference type="HOGENOM" id="CLU_009289_1_2_3"/>
<evidence type="ECO:0000256" key="8">
    <source>
        <dbReference type="ARBA" id="ARBA00022801"/>
    </source>
</evidence>
<evidence type="ECO:0000256" key="14">
    <source>
        <dbReference type="SAM" id="Phobius"/>
    </source>
</evidence>